<evidence type="ECO:0000313" key="3">
    <source>
        <dbReference type="EMBL" id="KMN15272.1"/>
    </source>
</evidence>
<keyword evidence="1" id="KW-0812">Transmembrane</keyword>
<dbReference type="Pfam" id="PF09850">
    <property type="entry name" value="DotU"/>
    <property type="match status" value="1"/>
</dbReference>
<dbReference type="EMBL" id="JYLF01000001">
    <property type="protein sequence ID" value="KMN15272.1"/>
    <property type="molecule type" value="Genomic_DNA"/>
</dbReference>
<dbReference type="NCBIfam" id="TIGR03349">
    <property type="entry name" value="IV_VI_DotU"/>
    <property type="match status" value="1"/>
</dbReference>
<dbReference type="RefSeq" id="WP_048362347.1">
    <property type="nucleotide sequence ID" value="NZ_JYLF01000001.1"/>
</dbReference>
<dbReference type="OrthoDB" id="345640at2"/>
<dbReference type="Gene3D" id="1.25.40.590">
    <property type="entry name" value="Type IV / VI secretion system, DotU"/>
    <property type="match status" value="1"/>
</dbReference>
<evidence type="ECO:0000313" key="4">
    <source>
        <dbReference type="Proteomes" id="UP000036325"/>
    </source>
</evidence>
<gene>
    <name evidence="3" type="ORF">TU86_00410</name>
</gene>
<proteinExistence type="predicted"/>
<dbReference type="PANTHER" id="PTHR38033">
    <property type="entry name" value="MEMBRANE PROTEIN-RELATED"/>
    <property type="match status" value="1"/>
</dbReference>
<name>A0A0J6ITB2_9PSED</name>
<organism evidence="3 4">
    <name type="scientific">Pseudomonas weihenstephanensis</name>
    <dbReference type="NCBI Taxonomy" id="1608994"/>
    <lineage>
        <taxon>Bacteria</taxon>
        <taxon>Pseudomonadati</taxon>
        <taxon>Pseudomonadota</taxon>
        <taxon>Gammaproteobacteria</taxon>
        <taxon>Pseudomonadales</taxon>
        <taxon>Pseudomonadaceae</taxon>
        <taxon>Pseudomonas</taxon>
    </lineage>
</organism>
<protein>
    <submittedName>
        <fullName evidence="3">Membrane protein</fullName>
    </submittedName>
</protein>
<dbReference type="PANTHER" id="PTHR38033:SF1">
    <property type="entry name" value="DOTU FAMILY TYPE IV_VI SECRETION SYSTEM PROTEIN"/>
    <property type="match status" value="1"/>
</dbReference>
<comment type="caution">
    <text evidence="3">The sequence shown here is derived from an EMBL/GenBank/DDBJ whole genome shotgun (WGS) entry which is preliminary data.</text>
</comment>
<dbReference type="STRING" id="1608994.TU86_00410"/>
<dbReference type="InterPro" id="IPR038522">
    <property type="entry name" value="T4/T6SS_DotU_sf"/>
</dbReference>
<reference evidence="3 4" key="1">
    <citation type="submission" date="2015-02" db="EMBL/GenBank/DDBJ databases">
        <title>Pseudomonas helleri sp. nov. and Pseudomonas weihenstephanensis sp. nov., isolated from raw cows milk.</title>
        <authorList>
            <person name="von Neubeck M."/>
            <person name="Huptas C."/>
            <person name="Wenning M."/>
            <person name="Scherer S."/>
        </authorList>
    </citation>
    <scope>NUCLEOTIDE SEQUENCE [LARGE SCALE GENOMIC DNA]</scope>
    <source>
        <strain evidence="3 4">DSM 29166</strain>
    </source>
</reference>
<feature type="transmembrane region" description="Helical" evidence="1">
    <location>
        <begin position="245"/>
        <end position="266"/>
    </location>
</feature>
<dbReference type="NCBIfam" id="NF038228">
    <property type="entry name" value="IcmH_DotU_IVB"/>
    <property type="match status" value="1"/>
</dbReference>
<keyword evidence="1" id="KW-1133">Transmembrane helix</keyword>
<evidence type="ECO:0000256" key="1">
    <source>
        <dbReference type="SAM" id="Phobius"/>
    </source>
</evidence>
<dbReference type="Proteomes" id="UP000036325">
    <property type="component" value="Unassembled WGS sequence"/>
</dbReference>
<evidence type="ECO:0000259" key="2">
    <source>
        <dbReference type="Pfam" id="PF09850"/>
    </source>
</evidence>
<dbReference type="AlphaFoldDB" id="A0A0J6ITB2"/>
<feature type="domain" description="Type IV / VI secretion system DotU" evidence="2">
    <location>
        <begin position="62"/>
        <end position="264"/>
    </location>
</feature>
<dbReference type="PATRIC" id="fig|1608994.3.peg.651"/>
<sequence>MKTDIQPPQGSKTVLVDRYGRAPQQVALTDAEHAPRIENIGALRVFNARLAPDETISISLNPLVAAASDVLSFVVGIERNVQQHTRDTLSAHLTKAIKAFEATALRNGVESTQVMSARYVLCTVVDEAIATTAWGNESDWPQKSLLGSFHNETLGGTKVFQFIEQVSRDPVRNLYLLELLYVCLSLGFEGKFRIETRGALELDSIRDSLYRQIRHLRGDAIREVSPHWQGLGLRRNSVVRIVARWVLVALTLGWAGVMYAGFAWVLDEQREAVMQPYQQHAALVVRAAVVNRN</sequence>
<dbReference type="InterPro" id="IPR017732">
    <property type="entry name" value="T4/T6SS_DotU"/>
</dbReference>
<accession>A0A0J6ITB2</accession>
<keyword evidence="1" id="KW-0472">Membrane</keyword>